<dbReference type="GO" id="GO:0016020">
    <property type="term" value="C:membrane"/>
    <property type="evidence" value="ECO:0007669"/>
    <property type="project" value="UniProtKB-SubCell"/>
</dbReference>
<evidence type="ECO:0000256" key="4">
    <source>
        <dbReference type="ARBA" id="ARBA00022989"/>
    </source>
</evidence>
<gene>
    <name evidence="7" type="ORF">ANANG_G00092960</name>
</gene>
<name>A0A9D3MM43_ANGAN</name>
<keyword evidence="8" id="KW-1185">Reference proteome</keyword>
<sequence>MCSKSFTRSLGLALIPLALCCVIANVLLYFPNVEVKHVQEDHLTGYVWFFTGIVGGGVVMVLPVLVFMNLERCANCCGNEGSAMCSSVLAALVGLAGAGYCFVISDLALIEGPYCLQNGTWTSPFANQSGEYLFDRDTWSKCEEPLRVVEWNVTLFSILLGLSGLECIICAVQLVNGLVAAVCRPCCYKQRYSLNA</sequence>
<feature type="transmembrane region" description="Helical" evidence="6">
    <location>
        <begin position="45"/>
        <end position="67"/>
    </location>
</feature>
<dbReference type="PANTHER" id="PTHR14198:SF18">
    <property type="entry name" value="TRANSMEMBRANE 4 L6 FAMILY MEMBER 1"/>
    <property type="match status" value="1"/>
</dbReference>
<dbReference type="AlphaFoldDB" id="A0A9D3MM43"/>
<comment type="subcellular location">
    <subcellularLocation>
        <location evidence="1">Membrane</location>
        <topology evidence="1">Multi-pass membrane protein</topology>
    </subcellularLocation>
</comment>
<dbReference type="Proteomes" id="UP001044222">
    <property type="component" value="Unassembled WGS sequence"/>
</dbReference>
<evidence type="ECO:0000256" key="5">
    <source>
        <dbReference type="ARBA" id="ARBA00023136"/>
    </source>
</evidence>
<evidence type="ECO:0000313" key="7">
    <source>
        <dbReference type="EMBL" id="KAG5851401.1"/>
    </source>
</evidence>
<proteinExistence type="inferred from homology"/>
<dbReference type="EMBL" id="JAFIRN010000004">
    <property type="protein sequence ID" value="KAG5851401.1"/>
    <property type="molecule type" value="Genomic_DNA"/>
</dbReference>
<keyword evidence="3 6" id="KW-0812">Transmembrane</keyword>
<evidence type="ECO:0000256" key="3">
    <source>
        <dbReference type="ARBA" id="ARBA00022692"/>
    </source>
</evidence>
<organism evidence="7 8">
    <name type="scientific">Anguilla anguilla</name>
    <name type="common">European freshwater eel</name>
    <name type="synonym">Muraena anguilla</name>
    <dbReference type="NCBI Taxonomy" id="7936"/>
    <lineage>
        <taxon>Eukaryota</taxon>
        <taxon>Metazoa</taxon>
        <taxon>Chordata</taxon>
        <taxon>Craniata</taxon>
        <taxon>Vertebrata</taxon>
        <taxon>Euteleostomi</taxon>
        <taxon>Actinopterygii</taxon>
        <taxon>Neopterygii</taxon>
        <taxon>Teleostei</taxon>
        <taxon>Anguilliformes</taxon>
        <taxon>Anguillidae</taxon>
        <taxon>Anguilla</taxon>
    </lineage>
</organism>
<keyword evidence="5 6" id="KW-0472">Membrane</keyword>
<evidence type="ECO:0000256" key="1">
    <source>
        <dbReference type="ARBA" id="ARBA00004141"/>
    </source>
</evidence>
<accession>A0A9D3MM43</accession>
<feature type="transmembrane region" description="Helical" evidence="6">
    <location>
        <begin position="155"/>
        <end position="183"/>
    </location>
</feature>
<reference evidence="7" key="1">
    <citation type="submission" date="2021-01" db="EMBL/GenBank/DDBJ databases">
        <title>A chromosome-scale assembly of European eel, Anguilla anguilla.</title>
        <authorList>
            <person name="Henkel C."/>
            <person name="Jong-Raadsen S.A."/>
            <person name="Dufour S."/>
            <person name="Weltzien F.-A."/>
            <person name="Palstra A.P."/>
            <person name="Pelster B."/>
            <person name="Spaink H.P."/>
            <person name="Van Den Thillart G.E."/>
            <person name="Jansen H."/>
            <person name="Zahm M."/>
            <person name="Klopp C."/>
            <person name="Cedric C."/>
            <person name="Louis A."/>
            <person name="Berthelot C."/>
            <person name="Parey E."/>
            <person name="Roest Crollius H."/>
            <person name="Montfort J."/>
            <person name="Robinson-Rechavi M."/>
            <person name="Bucao C."/>
            <person name="Bouchez O."/>
            <person name="Gislard M."/>
            <person name="Lluch J."/>
            <person name="Milhes M."/>
            <person name="Lampietro C."/>
            <person name="Lopez Roques C."/>
            <person name="Donnadieu C."/>
            <person name="Braasch I."/>
            <person name="Desvignes T."/>
            <person name="Postlethwait J."/>
            <person name="Bobe J."/>
            <person name="Guiguen Y."/>
            <person name="Dirks R."/>
        </authorList>
    </citation>
    <scope>NUCLEOTIDE SEQUENCE</scope>
    <source>
        <strain evidence="7">Tag_6206</strain>
        <tissue evidence="7">Liver</tissue>
    </source>
</reference>
<evidence type="ECO:0000256" key="6">
    <source>
        <dbReference type="SAM" id="Phobius"/>
    </source>
</evidence>
<evidence type="ECO:0000256" key="2">
    <source>
        <dbReference type="ARBA" id="ARBA00006193"/>
    </source>
</evidence>
<keyword evidence="4 6" id="KW-1133">Transmembrane helix</keyword>
<protein>
    <submittedName>
        <fullName evidence="7">Uncharacterized protein</fullName>
    </submittedName>
</protein>
<feature type="transmembrane region" description="Helical" evidence="6">
    <location>
        <begin position="12"/>
        <end position="30"/>
    </location>
</feature>
<dbReference type="Pfam" id="PF05805">
    <property type="entry name" value="L6_membrane"/>
    <property type="match status" value="1"/>
</dbReference>
<evidence type="ECO:0000313" key="8">
    <source>
        <dbReference type="Proteomes" id="UP001044222"/>
    </source>
</evidence>
<dbReference type="InterPro" id="IPR008661">
    <property type="entry name" value="L6_membrane"/>
</dbReference>
<dbReference type="PANTHER" id="PTHR14198">
    <property type="entry name" value="TRANSMEMBRANE 4 L6 FAMILY MEMBER 1-RELATED"/>
    <property type="match status" value="1"/>
</dbReference>
<feature type="transmembrane region" description="Helical" evidence="6">
    <location>
        <begin position="88"/>
        <end position="110"/>
    </location>
</feature>
<comment type="similarity">
    <text evidence="2">Belongs to the L6 tetraspanin family.</text>
</comment>
<comment type="caution">
    <text evidence="7">The sequence shown here is derived from an EMBL/GenBank/DDBJ whole genome shotgun (WGS) entry which is preliminary data.</text>
</comment>